<keyword evidence="2" id="KW-1185">Reference proteome</keyword>
<evidence type="ECO:0008006" key="3">
    <source>
        <dbReference type="Google" id="ProtNLM"/>
    </source>
</evidence>
<dbReference type="InterPro" id="IPR036770">
    <property type="entry name" value="Ankyrin_rpt-contain_sf"/>
</dbReference>
<sequence length="178" mass="20328">MPGWQREESPGTLYTARTTSTRTLRTITTPNCEHNSRDYIIHASIESGNVEHARWVLDNLDLMGGGVPHPFAAPVAAVRTGSIEMLEMLYERCDPRYRDRCILREAVRLDDVPITRWILGREIRGEVSTFSATEWFTKNPLNPTLFEWVCKYGKLDILKLLVEHDTVLPEATTGRESL</sequence>
<proteinExistence type="predicted"/>
<reference evidence="1 2" key="1">
    <citation type="submission" date="2019-04" db="EMBL/GenBank/DDBJ databases">
        <title>Comparative genomics and transcriptomics to analyze fruiting body development in filamentous ascomycetes.</title>
        <authorList>
            <consortium name="DOE Joint Genome Institute"/>
            <person name="Lutkenhaus R."/>
            <person name="Traeger S."/>
            <person name="Breuer J."/>
            <person name="Kuo A."/>
            <person name="Lipzen A."/>
            <person name="Pangilinan J."/>
            <person name="Dilworth D."/>
            <person name="Sandor L."/>
            <person name="Poggeler S."/>
            <person name="Barry K."/>
            <person name="Grigoriev I.V."/>
            <person name="Nowrousian M."/>
        </authorList>
    </citation>
    <scope>NUCLEOTIDE SEQUENCE [LARGE SCALE GENOMIC DNA]</scope>
    <source>
        <strain evidence="1 2">CBS 389.68</strain>
    </source>
</reference>
<dbReference type="EMBL" id="ML220120">
    <property type="protein sequence ID" value="TGZ81311.1"/>
    <property type="molecule type" value="Genomic_DNA"/>
</dbReference>
<protein>
    <recommendedName>
        <fullName evidence="3">Ankyrin</fullName>
    </recommendedName>
</protein>
<dbReference type="Gene3D" id="1.25.40.20">
    <property type="entry name" value="Ankyrin repeat-containing domain"/>
    <property type="match status" value="1"/>
</dbReference>
<dbReference type="Proteomes" id="UP000298138">
    <property type="component" value="Unassembled WGS sequence"/>
</dbReference>
<dbReference type="SUPFAM" id="SSF140860">
    <property type="entry name" value="Pseudo ankyrin repeat-like"/>
    <property type="match status" value="1"/>
</dbReference>
<dbReference type="InParanoid" id="A0A4S2MXE0"/>
<accession>A0A4S2MXE0</accession>
<evidence type="ECO:0000313" key="1">
    <source>
        <dbReference type="EMBL" id="TGZ81311.1"/>
    </source>
</evidence>
<evidence type="ECO:0000313" key="2">
    <source>
        <dbReference type="Proteomes" id="UP000298138"/>
    </source>
</evidence>
<dbReference type="AlphaFoldDB" id="A0A4S2MXE0"/>
<organism evidence="1 2">
    <name type="scientific">Ascodesmis nigricans</name>
    <dbReference type="NCBI Taxonomy" id="341454"/>
    <lineage>
        <taxon>Eukaryota</taxon>
        <taxon>Fungi</taxon>
        <taxon>Dikarya</taxon>
        <taxon>Ascomycota</taxon>
        <taxon>Pezizomycotina</taxon>
        <taxon>Pezizomycetes</taxon>
        <taxon>Pezizales</taxon>
        <taxon>Ascodesmidaceae</taxon>
        <taxon>Ascodesmis</taxon>
    </lineage>
</organism>
<gene>
    <name evidence="1" type="ORF">EX30DRAFT_371653</name>
</gene>
<name>A0A4S2MXE0_9PEZI</name>